<protein>
    <recommendedName>
        <fullName evidence="7">DUF2875 domain-containing protein</fullName>
    </recommendedName>
</protein>
<feature type="domain" description="Type VI lipase adapter protein Tla3 N-terminal" evidence="3">
    <location>
        <begin position="143"/>
        <end position="297"/>
    </location>
</feature>
<feature type="domain" description="Type VI lipase adapter protein Tla3 C-terminal" evidence="4">
    <location>
        <begin position="439"/>
        <end position="571"/>
    </location>
</feature>
<dbReference type="KEGG" id="xoo:XOO1051"/>
<feature type="transmembrane region" description="Helical" evidence="2">
    <location>
        <begin position="88"/>
        <end position="106"/>
    </location>
</feature>
<evidence type="ECO:0000313" key="5">
    <source>
        <dbReference type="EMBL" id="AAW74305.1"/>
    </source>
</evidence>
<evidence type="ECO:0000259" key="4">
    <source>
        <dbReference type="Pfam" id="PF20995"/>
    </source>
</evidence>
<dbReference type="Proteomes" id="UP000006735">
    <property type="component" value="Chromosome"/>
</dbReference>
<dbReference type="Pfam" id="PF11394">
    <property type="entry name" value="Tla3_N"/>
    <property type="match status" value="1"/>
</dbReference>
<dbReference type="STRING" id="291331.XOO1051"/>
<dbReference type="EMBL" id="AE013598">
    <property type="protein sequence ID" value="AAW74305.1"/>
    <property type="molecule type" value="Genomic_DNA"/>
</dbReference>
<keyword evidence="2" id="KW-1133">Transmembrane helix</keyword>
<organism evidence="5 6">
    <name type="scientific">Xanthomonas oryzae pv. oryzae (strain KACC10331 / KXO85)</name>
    <dbReference type="NCBI Taxonomy" id="291331"/>
    <lineage>
        <taxon>Bacteria</taxon>
        <taxon>Pseudomonadati</taxon>
        <taxon>Pseudomonadota</taxon>
        <taxon>Gammaproteobacteria</taxon>
        <taxon>Lysobacterales</taxon>
        <taxon>Lysobacteraceae</taxon>
        <taxon>Xanthomonas</taxon>
    </lineage>
</organism>
<feature type="region of interest" description="Disordered" evidence="1">
    <location>
        <begin position="579"/>
        <end position="600"/>
    </location>
</feature>
<name>Q5H416_XANOR</name>
<evidence type="ECO:0000256" key="1">
    <source>
        <dbReference type="SAM" id="MobiDB-lite"/>
    </source>
</evidence>
<reference evidence="5 6" key="1">
    <citation type="journal article" date="2005" name="Nucleic Acids Res.">
        <title>The genome sequence of Xanthomonas oryzae pathovar oryzae KACC10331, the bacterial blight pathogen of rice.</title>
        <authorList>
            <person name="Lee B.M."/>
            <person name="Park Y.J."/>
            <person name="Park D.S."/>
            <person name="Kang H.W."/>
            <person name="Kim J.G."/>
            <person name="Song E.S."/>
            <person name="Park I.C."/>
            <person name="Yoon U.H."/>
            <person name="Hahn J.H."/>
            <person name="Koo B.S."/>
            <person name="Lee G.B."/>
            <person name="Kim H."/>
            <person name="Park H.S."/>
            <person name="Yoon K.O."/>
            <person name="Kim J.H."/>
            <person name="Jung C.H."/>
            <person name="Koh N.H."/>
            <person name="Seo J.S."/>
            <person name="Go S.J."/>
        </authorList>
    </citation>
    <scope>NUCLEOTIDE SEQUENCE [LARGE SCALE GENOMIC DNA]</scope>
    <source>
        <strain evidence="6">KACC10331 / KXO85</strain>
    </source>
</reference>
<dbReference type="AlphaFoldDB" id="Q5H416"/>
<keyword evidence="2" id="KW-0812">Transmembrane</keyword>
<gene>
    <name evidence="5" type="ordered locus">XOO1051</name>
</gene>
<proteinExistence type="predicted"/>
<sequence>MFLLRERRLSRRLGVEFAPVKVCGEQDPRATCGEQRMSASQRPGITPYALVWLGTLLAWVALILFIYYRQWQSTGVEDSGLGNDIRNGVLAITTLVGLAFGGHWLWKVRSAVAKEPAAMASAQATAAAATPHGRMLAGEVERYVLEVRGLGLAVGDYYQTVWQAIREDDDAFKSVLPQDPKYYDPNTRIGDATIAASTSFGDAAKEAVERWPLPVIIIGPPKTIDDGSSMAHAIAYKRQAASLGLTLFLWQEDDNTASAQATLEKLFRFFDEHPDVPEVLLVTQDGEGPRYRWKSPGMPDKRPEAPHVPLLPDSMTALLVARSDRVDRLVRPYAVDVDDGINKDDTQYDIIKLWNFFWDKSDSQEEGSFDAYYRKLAAEKHYASDYPPGTMKADWWIAQLPELWKQISNKGPGEFKPSPYLPVRWARWQLQQFDESPLLGYLHRPVHVPLTDAQGKPLKRAGQVEALRKGWAQAVSALPEDAKPTRVFYDTSLDREWVIPLTQALHGNAEGIELDDKHEGYDIGRRLGNTGVSSALVQIGLAIQAGYEDDRTSATVNLTPDGYAGIVMVSPPDAASKGINTKHRGKNPFMAHVPGWQDPQ</sequence>
<evidence type="ECO:0008006" key="7">
    <source>
        <dbReference type="Google" id="ProtNLM"/>
    </source>
</evidence>
<evidence type="ECO:0000259" key="3">
    <source>
        <dbReference type="Pfam" id="PF11394"/>
    </source>
</evidence>
<dbReference type="InterPro" id="IPR048303">
    <property type="entry name" value="Tla3_C"/>
</dbReference>
<keyword evidence="2" id="KW-0472">Membrane</keyword>
<dbReference type="InterPro" id="IPR021531">
    <property type="entry name" value="Tla3_N"/>
</dbReference>
<accession>Q5H416</accession>
<evidence type="ECO:0000313" key="6">
    <source>
        <dbReference type="Proteomes" id="UP000006735"/>
    </source>
</evidence>
<keyword evidence="6" id="KW-1185">Reference proteome</keyword>
<evidence type="ECO:0000256" key="2">
    <source>
        <dbReference type="SAM" id="Phobius"/>
    </source>
</evidence>
<dbReference type="HOGENOM" id="CLU_039054_1_0_6"/>
<dbReference type="Pfam" id="PF20995">
    <property type="entry name" value="Tla3_C"/>
    <property type="match status" value="1"/>
</dbReference>
<feature type="transmembrane region" description="Helical" evidence="2">
    <location>
        <begin position="45"/>
        <end position="68"/>
    </location>
</feature>